<evidence type="ECO:0000256" key="4">
    <source>
        <dbReference type="ARBA" id="ARBA00022679"/>
    </source>
</evidence>
<dbReference type="Proteomes" id="UP000008276">
    <property type="component" value="Chromosome"/>
</dbReference>
<dbReference type="InterPro" id="IPR020826">
    <property type="entry name" value="Transketolase_BS"/>
</dbReference>
<comment type="cofactor">
    <cofactor evidence="11">
        <name>Mg(2+)</name>
        <dbReference type="ChEBI" id="CHEBI:18420"/>
    </cofactor>
    <text evidence="11">Binds 1 Mg(2+) ion per subunit.</text>
</comment>
<dbReference type="GO" id="GO:0009228">
    <property type="term" value="P:thiamine biosynthetic process"/>
    <property type="evidence" value="ECO:0007669"/>
    <property type="project" value="UniProtKB-UniRule"/>
</dbReference>
<dbReference type="NCBIfam" id="NF003933">
    <property type="entry name" value="PRK05444.2-2"/>
    <property type="match status" value="1"/>
</dbReference>
<dbReference type="PANTHER" id="PTHR43322:SF5">
    <property type="entry name" value="1-DEOXY-D-XYLULOSE-5-PHOSPHATE SYNTHASE, CHLOROPLASTIC"/>
    <property type="match status" value="1"/>
</dbReference>
<dbReference type="PROSITE" id="PS00802">
    <property type="entry name" value="TRANSKETOLASE_2"/>
    <property type="match status" value="1"/>
</dbReference>
<feature type="binding site" evidence="11">
    <location>
        <position position="172"/>
    </location>
    <ligand>
        <name>thiamine diphosphate</name>
        <dbReference type="ChEBI" id="CHEBI:58937"/>
    </ligand>
</feature>
<dbReference type="AlphaFoldDB" id="G2MVB4"/>
<feature type="binding site" evidence="11">
    <location>
        <position position="143"/>
    </location>
    <ligand>
        <name>Mg(2+)</name>
        <dbReference type="ChEBI" id="CHEBI:18420"/>
    </ligand>
</feature>
<evidence type="ECO:0000256" key="9">
    <source>
        <dbReference type="ARBA" id="ARBA00023229"/>
    </source>
</evidence>
<dbReference type="NCBIfam" id="TIGR00204">
    <property type="entry name" value="dxs"/>
    <property type="match status" value="1"/>
</dbReference>
<keyword evidence="14" id="KW-1185">Reference proteome</keyword>
<dbReference type="GO" id="GO:0019288">
    <property type="term" value="P:isopentenyl diphosphate biosynthetic process, methylerythritol 4-phosphate pathway"/>
    <property type="evidence" value="ECO:0007669"/>
    <property type="project" value="TreeGrafter"/>
</dbReference>
<dbReference type="Pfam" id="PF02780">
    <property type="entry name" value="Transketolase_C"/>
    <property type="match status" value="1"/>
</dbReference>
<dbReference type="FunFam" id="3.40.50.970:FF:000005">
    <property type="entry name" value="1-deoxy-D-xylulose-5-phosphate synthase"/>
    <property type="match status" value="1"/>
</dbReference>
<dbReference type="FunFam" id="3.40.50.920:FF:000002">
    <property type="entry name" value="1-deoxy-D-xylulose-5-phosphate synthase"/>
    <property type="match status" value="1"/>
</dbReference>
<dbReference type="SUPFAM" id="SSF52922">
    <property type="entry name" value="TK C-terminal domain-like"/>
    <property type="match status" value="1"/>
</dbReference>
<evidence type="ECO:0000256" key="7">
    <source>
        <dbReference type="ARBA" id="ARBA00022977"/>
    </source>
</evidence>
<dbReference type="UniPathway" id="UPA00064">
    <property type="reaction ID" value="UER00091"/>
</dbReference>
<keyword evidence="8 11" id="KW-0786">Thiamine pyrophosphate</keyword>
<dbReference type="RefSeq" id="WP_014062817.1">
    <property type="nucleotide sequence ID" value="NC_015958.1"/>
</dbReference>
<keyword evidence="5 11" id="KW-0479">Metal-binding</keyword>
<dbReference type="CDD" id="cd07033">
    <property type="entry name" value="TPP_PYR_DXS_TK_like"/>
    <property type="match status" value="1"/>
</dbReference>
<accession>G2MVB4</accession>
<dbReference type="EMBL" id="CP002991">
    <property type="protein sequence ID" value="AEM78670.1"/>
    <property type="molecule type" value="Genomic_DNA"/>
</dbReference>
<dbReference type="CDD" id="cd02007">
    <property type="entry name" value="TPP_DXS"/>
    <property type="match status" value="1"/>
</dbReference>
<comment type="similarity">
    <text evidence="2 11">Belongs to the transketolase family. DXPS subfamily.</text>
</comment>
<evidence type="ECO:0000256" key="10">
    <source>
        <dbReference type="ARBA" id="ARBA00055605"/>
    </source>
</evidence>
<dbReference type="SMART" id="SM00861">
    <property type="entry name" value="Transket_pyr"/>
    <property type="match status" value="1"/>
</dbReference>
<feature type="binding site" evidence="11">
    <location>
        <position position="283"/>
    </location>
    <ligand>
        <name>thiamine diphosphate</name>
        <dbReference type="ChEBI" id="CHEBI:58937"/>
    </ligand>
</feature>
<feature type="domain" description="Transketolase-like pyrimidine-binding" evidence="12">
    <location>
        <begin position="312"/>
        <end position="475"/>
    </location>
</feature>
<evidence type="ECO:0000256" key="5">
    <source>
        <dbReference type="ARBA" id="ARBA00022723"/>
    </source>
</evidence>
<feature type="binding site" evidence="11">
    <location>
        <position position="172"/>
    </location>
    <ligand>
        <name>Mg(2+)</name>
        <dbReference type="ChEBI" id="CHEBI:18420"/>
    </ligand>
</feature>
<evidence type="ECO:0000256" key="11">
    <source>
        <dbReference type="HAMAP-Rule" id="MF_00315"/>
    </source>
</evidence>
<dbReference type="Pfam" id="PF13292">
    <property type="entry name" value="DXP_synthase_N"/>
    <property type="match status" value="1"/>
</dbReference>
<gene>
    <name evidence="11" type="primary">dxs</name>
    <name evidence="13" type="ORF">Thewi_1247</name>
</gene>
<dbReference type="STRING" id="697303.Thewi_1247"/>
<feature type="binding site" evidence="11">
    <location>
        <position position="363"/>
    </location>
    <ligand>
        <name>thiamine diphosphate</name>
        <dbReference type="ChEBI" id="CHEBI:58937"/>
    </ligand>
</feature>
<sequence>MLEQINSPYDLKKIDKKDFPLLCEEIRQFLIEKVSKTGGHLASNLGIVELTVALHYVFNSPVDKIIWDVGHQCYVHKIITGRKDQFDTLRKFNGLSGYTKRTESVHDIFGAGHSSTSISAALGIAKARDLKGEKYSVVAVIGDGALTGGMAFEALNNAGRSKTDLIVVLNHNEMSISENVGSLSLYLSKLRTDPTYNKLKQEVDNLLNIVPPIGKSLHKYIERIKDSVKQLVVPGMFFEEMGFTYLGPIDGHDVDSLIEVLERAKKIKGPILVHVITKKGKGYKFAEKFPDKFHSAAPFDIQTGKFVNEGQATYSDVFGKTLTEMALKDDKIVAITAAMPEGTGLIHFAKLIPERFFDVGIAEQHATTFAAGMAVQGYKPYFAVYSIFLQRAYDQLIHDVCIQKLPVVFAIDRAGIVGEDGETHQGVFDLSYLRPIPNIAIMSPKDANELVEMVKLSRNLDFPVAIRYPRGKAGEFDITRECSIEFGKAELISEGTEIAIFALGRMVGKVLEAKEILKASDLQPFIVNLRFVKPVDEELIFDISNKVKFIVTVEDNVIAGGVGSAILELLNSNGIYKPVLRLGFPDKFIEHGDVENLFKKYNLDAESIANTILQKYKEMR</sequence>
<keyword evidence="6 11" id="KW-0460">Magnesium</keyword>
<dbReference type="PROSITE" id="PS00801">
    <property type="entry name" value="TRANSKETOLASE_1"/>
    <property type="match status" value="1"/>
</dbReference>
<reference evidence="13 14" key="1">
    <citation type="submission" date="2011-08" db="EMBL/GenBank/DDBJ databases">
        <title>Complete sequence of Thermoanaerobacter wiegelii Rt8.B1.</title>
        <authorList>
            <consortium name="US DOE Joint Genome Institute"/>
            <person name="Lucas S."/>
            <person name="Han J."/>
            <person name="Lapidus A."/>
            <person name="Cheng J.-F."/>
            <person name="Goodwin L."/>
            <person name="Pitluck S."/>
            <person name="Peters L."/>
            <person name="Mikhailova N."/>
            <person name="Zeytun A."/>
            <person name="Daligault H."/>
            <person name="Detter J.C."/>
            <person name="Han C."/>
            <person name="Tapia R."/>
            <person name="Land M."/>
            <person name="Hauser L."/>
            <person name="Kyrpides N."/>
            <person name="Ivanova N."/>
            <person name="Pagani I."/>
            <person name="Hemme C."/>
            <person name="Woyke T."/>
        </authorList>
    </citation>
    <scope>NUCLEOTIDE SEQUENCE [LARGE SCALE GENOMIC DNA]</scope>
    <source>
        <strain evidence="13 14">Rt8.B1</strain>
    </source>
</reference>
<dbReference type="InterPro" id="IPR033248">
    <property type="entry name" value="Transketolase_C"/>
</dbReference>
<comment type="pathway">
    <text evidence="1 11">Metabolic intermediate biosynthesis; 1-deoxy-D-xylulose 5-phosphate biosynthesis; 1-deoxy-D-xylulose 5-phosphate from D-glyceraldehyde 3-phosphate and pyruvate: step 1/1.</text>
</comment>
<dbReference type="GO" id="GO:0008661">
    <property type="term" value="F:1-deoxy-D-xylulose-5-phosphate synthase activity"/>
    <property type="evidence" value="ECO:0007669"/>
    <property type="project" value="UniProtKB-UniRule"/>
</dbReference>
<evidence type="ECO:0000313" key="14">
    <source>
        <dbReference type="Proteomes" id="UP000008276"/>
    </source>
</evidence>
<dbReference type="GO" id="GO:0030976">
    <property type="term" value="F:thiamine pyrophosphate binding"/>
    <property type="evidence" value="ECO:0007669"/>
    <property type="project" value="UniProtKB-UniRule"/>
</dbReference>
<dbReference type="EC" id="2.2.1.7" evidence="11"/>
<evidence type="ECO:0000256" key="1">
    <source>
        <dbReference type="ARBA" id="ARBA00004980"/>
    </source>
</evidence>
<evidence type="ECO:0000256" key="3">
    <source>
        <dbReference type="ARBA" id="ARBA00011738"/>
    </source>
</evidence>
<dbReference type="InterPro" id="IPR029061">
    <property type="entry name" value="THDP-binding"/>
</dbReference>
<evidence type="ECO:0000256" key="2">
    <source>
        <dbReference type="ARBA" id="ARBA00011081"/>
    </source>
</evidence>
<dbReference type="eggNOG" id="COG1154">
    <property type="taxonomic scope" value="Bacteria"/>
</dbReference>
<feature type="binding site" evidence="11">
    <location>
        <begin position="144"/>
        <end position="145"/>
    </location>
    <ligand>
        <name>thiamine diphosphate</name>
        <dbReference type="ChEBI" id="CHEBI:58937"/>
    </ligand>
</feature>
<name>G2MVB4_9THEO</name>
<dbReference type="KEGG" id="twi:Thewi_1247"/>
<dbReference type="GO" id="GO:0000287">
    <property type="term" value="F:magnesium ion binding"/>
    <property type="evidence" value="ECO:0007669"/>
    <property type="project" value="UniProtKB-UniRule"/>
</dbReference>
<evidence type="ECO:0000256" key="8">
    <source>
        <dbReference type="ARBA" id="ARBA00023052"/>
    </source>
</evidence>
<comment type="subunit">
    <text evidence="3 11">Homodimer.</text>
</comment>
<feature type="binding site" evidence="11">
    <location>
        <begin position="112"/>
        <end position="114"/>
    </location>
    <ligand>
        <name>thiamine diphosphate</name>
        <dbReference type="ChEBI" id="CHEBI:58937"/>
    </ligand>
</feature>
<dbReference type="InterPro" id="IPR009014">
    <property type="entry name" value="Transketo_C/PFOR_II"/>
</dbReference>
<comment type="cofactor">
    <cofactor evidence="11">
        <name>thiamine diphosphate</name>
        <dbReference type="ChEBI" id="CHEBI:58937"/>
    </cofactor>
    <text evidence="11">Binds 1 thiamine pyrophosphate per subunit.</text>
</comment>
<keyword evidence="9 11" id="KW-0414">Isoprene biosynthesis</keyword>
<evidence type="ECO:0000256" key="6">
    <source>
        <dbReference type="ARBA" id="ARBA00022842"/>
    </source>
</evidence>
<organism evidence="13 14">
    <name type="scientific">Thermoanaerobacter wiegelii Rt8.B1</name>
    <dbReference type="NCBI Taxonomy" id="697303"/>
    <lineage>
        <taxon>Bacteria</taxon>
        <taxon>Bacillati</taxon>
        <taxon>Bacillota</taxon>
        <taxon>Clostridia</taxon>
        <taxon>Thermoanaerobacterales</taxon>
        <taxon>Thermoanaerobacteraceae</taxon>
        <taxon>Thermoanaerobacter</taxon>
    </lineage>
</organism>
<protein>
    <recommendedName>
        <fullName evidence="11">1-deoxy-D-xylulose-5-phosphate synthase</fullName>
        <ecNumber evidence="11">2.2.1.7</ecNumber>
    </recommendedName>
    <alternativeName>
        <fullName evidence="11">1-deoxyxylulose-5-phosphate synthase</fullName>
        <shortName evidence="11">DXP synthase</shortName>
        <shortName evidence="11">DXPS</shortName>
    </alternativeName>
</protein>
<comment type="function">
    <text evidence="10 11">Catalyzes the acyloin condensation reaction between C atoms 2 and 3 of pyruvate and glyceraldehyde 3-phosphate to yield 1-deoxy-D-xylulose-5-phosphate (DXP).</text>
</comment>
<dbReference type="InterPro" id="IPR005475">
    <property type="entry name" value="Transketolase-like_Pyr-bd"/>
</dbReference>
<dbReference type="Gene3D" id="3.40.50.920">
    <property type="match status" value="1"/>
</dbReference>
<dbReference type="InterPro" id="IPR049557">
    <property type="entry name" value="Transketolase_CS"/>
</dbReference>
<dbReference type="GO" id="GO:0005829">
    <property type="term" value="C:cytosol"/>
    <property type="evidence" value="ECO:0007669"/>
    <property type="project" value="TreeGrafter"/>
</dbReference>
<dbReference type="Gene3D" id="3.40.50.970">
    <property type="match status" value="2"/>
</dbReference>
<dbReference type="PANTHER" id="PTHR43322">
    <property type="entry name" value="1-D-DEOXYXYLULOSE 5-PHOSPHATE SYNTHASE-RELATED"/>
    <property type="match status" value="1"/>
</dbReference>
<evidence type="ECO:0000313" key="13">
    <source>
        <dbReference type="EMBL" id="AEM78670.1"/>
    </source>
</evidence>
<keyword evidence="7 11" id="KW-0784">Thiamine biosynthesis</keyword>
<dbReference type="HAMAP" id="MF_00315">
    <property type="entry name" value="DXP_synth"/>
    <property type="match status" value="1"/>
</dbReference>
<dbReference type="InterPro" id="IPR005477">
    <property type="entry name" value="Dxylulose-5-P_synthase"/>
</dbReference>
<dbReference type="HOGENOM" id="CLU_009227_1_4_9"/>
<proteinExistence type="inferred from homology"/>
<evidence type="ECO:0000259" key="12">
    <source>
        <dbReference type="SMART" id="SM00861"/>
    </source>
</evidence>
<keyword evidence="4 11" id="KW-0808">Transferase</keyword>
<dbReference type="GO" id="GO:0016114">
    <property type="term" value="P:terpenoid biosynthetic process"/>
    <property type="evidence" value="ECO:0007669"/>
    <property type="project" value="UniProtKB-UniRule"/>
</dbReference>
<feature type="binding site" evidence="11">
    <location>
        <position position="71"/>
    </location>
    <ligand>
        <name>thiamine diphosphate</name>
        <dbReference type="ChEBI" id="CHEBI:58937"/>
    </ligand>
</feature>
<comment type="catalytic activity">
    <reaction evidence="11">
        <text>D-glyceraldehyde 3-phosphate + pyruvate + H(+) = 1-deoxy-D-xylulose 5-phosphate + CO2</text>
        <dbReference type="Rhea" id="RHEA:12605"/>
        <dbReference type="ChEBI" id="CHEBI:15361"/>
        <dbReference type="ChEBI" id="CHEBI:15378"/>
        <dbReference type="ChEBI" id="CHEBI:16526"/>
        <dbReference type="ChEBI" id="CHEBI:57792"/>
        <dbReference type="ChEBI" id="CHEBI:59776"/>
        <dbReference type="EC" id="2.2.1.7"/>
    </reaction>
</comment>
<dbReference type="SUPFAM" id="SSF52518">
    <property type="entry name" value="Thiamin diphosphate-binding fold (THDP-binding)"/>
    <property type="match status" value="2"/>
</dbReference>
<dbReference type="Pfam" id="PF02779">
    <property type="entry name" value="Transket_pyr"/>
    <property type="match status" value="1"/>
</dbReference>